<gene>
    <name evidence="2" type="ORF">MKW98_027531</name>
</gene>
<dbReference type="AlphaFoldDB" id="A0AAD4X4D9"/>
<keyword evidence="3" id="KW-1185">Reference proteome</keyword>
<organism evidence="2 3">
    <name type="scientific">Papaver atlanticum</name>
    <dbReference type="NCBI Taxonomy" id="357466"/>
    <lineage>
        <taxon>Eukaryota</taxon>
        <taxon>Viridiplantae</taxon>
        <taxon>Streptophyta</taxon>
        <taxon>Embryophyta</taxon>
        <taxon>Tracheophyta</taxon>
        <taxon>Spermatophyta</taxon>
        <taxon>Magnoliopsida</taxon>
        <taxon>Ranunculales</taxon>
        <taxon>Papaveraceae</taxon>
        <taxon>Papaveroideae</taxon>
        <taxon>Papaver</taxon>
    </lineage>
</organism>
<evidence type="ECO:0000313" key="3">
    <source>
        <dbReference type="Proteomes" id="UP001202328"/>
    </source>
</evidence>
<sequence>MEKRSLGCTLFIQFTLCFALFLIFNSGGSQKSTNNSKKMTSRDMMLDLYFLSVRGGTRSIKEQNHLLNQGTLHFPSLNVSWYTTNASQGRKKENKYFLKKVHLWNGKMLDIIVLDTKSLQEYFRTGEPVSIGSHQLNLLTRALEMSNSNWHVVIGLDPVVACADSNDLKATAAYEPLRDVFVKYGVNAYLSKQGCTKTSHANEGSIAYIGNTGPTDKIMKYADSNGSSRLISEVENGFVLHKVSLLKLVSYFINSAGFAISKYTLVQRGIEVM</sequence>
<dbReference type="SUPFAM" id="SSF56300">
    <property type="entry name" value="Metallo-dependent phosphatases"/>
    <property type="match status" value="1"/>
</dbReference>
<dbReference type="Proteomes" id="UP001202328">
    <property type="component" value="Unassembled WGS sequence"/>
</dbReference>
<dbReference type="Gene3D" id="3.60.21.10">
    <property type="match status" value="1"/>
</dbReference>
<dbReference type="EMBL" id="JAJJMB010017748">
    <property type="protein sequence ID" value="KAI3835619.1"/>
    <property type="molecule type" value="Genomic_DNA"/>
</dbReference>
<dbReference type="InterPro" id="IPR029052">
    <property type="entry name" value="Metallo-depent_PP-like"/>
</dbReference>
<comment type="caution">
    <text evidence="2">The sequence shown here is derived from an EMBL/GenBank/DDBJ whole genome shotgun (WGS) entry which is preliminary data.</text>
</comment>
<feature type="chain" id="PRO_5042194432" evidence="1">
    <location>
        <begin position="30"/>
        <end position="273"/>
    </location>
</feature>
<feature type="signal peptide" evidence="1">
    <location>
        <begin position="1"/>
        <end position="29"/>
    </location>
</feature>
<evidence type="ECO:0000313" key="2">
    <source>
        <dbReference type="EMBL" id="KAI3835619.1"/>
    </source>
</evidence>
<protein>
    <submittedName>
        <fullName evidence="2">Uncharacterized protein</fullName>
    </submittedName>
</protein>
<name>A0AAD4X4D9_9MAGN</name>
<evidence type="ECO:0000256" key="1">
    <source>
        <dbReference type="SAM" id="SignalP"/>
    </source>
</evidence>
<accession>A0AAD4X4D9</accession>
<keyword evidence="1" id="KW-0732">Signal</keyword>
<proteinExistence type="predicted"/>
<reference evidence="2" key="1">
    <citation type="submission" date="2022-04" db="EMBL/GenBank/DDBJ databases">
        <title>A functionally conserved STORR gene fusion in Papaver species that diverged 16.8 million years ago.</title>
        <authorList>
            <person name="Catania T."/>
        </authorList>
    </citation>
    <scope>NUCLEOTIDE SEQUENCE</scope>
    <source>
        <strain evidence="2">S-188037</strain>
    </source>
</reference>